<keyword evidence="5" id="KW-0804">Transcription</keyword>
<dbReference type="Pfam" id="PF08281">
    <property type="entry name" value="Sigma70_r4_2"/>
    <property type="match status" value="1"/>
</dbReference>
<dbReference type="InterPro" id="IPR014284">
    <property type="entry name" value="RNA_pol_sigma-70_dom"/>
</dbReference>
<evidence type="ECO:0000256" key="4">
    <source>
        <dbReference type="ARBA" id="ARBA00023125"/>
    </source>
</evidence>
<dbReference type="SUPFAM" id="SSF88659">
    <property type="entry name" value="Sigma3 and sigma4 domains of RNA polymerase sigma factors"/>
    <property type="match status" value="1"/>
</dbReference>
<dbReference type="Gene3D" id="1.10.10.10">
    <property type="entry name" value="Winged helix-like DNA-binding domain superfamily/Winged helix DNA-binding domain"/>
    <property type="match status" value="1"/>
</dbReference>
<evidence type="ECO:0000256" key="3">
    <source>
        <dbReference type="ARBA" id="ARBA00023082"/>
    </source>
</evidence>
<dbReference type="PANTHER" id="PTHR43133">
    <property type="entry name" value="RNA POLYMERASE ECF-TYPE SIGMA FACTO"/>
    <property type="match status" value="1"/>
</dbReference>
<accession>A0ABZ2LEI8</accession>
<proteinExistence type="inferred from homology"/>
<keyword evidence="2" id="KW-0805">Transcription regulation</keyword>
<dbReference type="InterPro" id="IPR036388">
    <property type="entry name" value="WH-like_DNA-bd_sf"/>
</dbReference>
<dbReference type="InterPro" id="IPR013324">
    <property type="entry name" value="RNA_pol_sigma_r3/r4-like"/>
</dbReference>
<name>A0ABZ2LEI8_9BACT</name>
<evidence type="ECO:0000259" key="7">
    <source>
        <dbReference type="Pfam" id="PF04542"/>
    </source>
</evidence>
<dbReference type="Proteomes" id="UP001374803">
    <property type="component" value="Chromosome"/>
</dbReference>
<dbReference type="SUPFAM" id="SSF88946">
    <property type="entry name" value="Sigma2 domain of RNA polymerase sigma factors"/>
    <property type="match status" value="1"/>
</dbReference>
<dbReference type="InterPro" id="IPR013325">
    <property type="entry name" value="RNA_pol_sigma_r2"/>
</dbReference>
<organism evidence="9 10">
    <name type="scientific">Pendulispora rubella</name>
    <dbReference type="NCBI Taxonomy" id="2741070"/>
    <lineage>
        <taxon>Bacteria</taxon>
        <taxon>Pseudomonadati</taxon>
        <taxon>Myxococcota</taxon>
        <taxon>Myxococcia</taxon>
        <taxon>Myxococcales</taxon>
        <taxon>Sorangiineae</taxon>
        <taxon>Pendulisporaceae</taxon>
        <taxon>Pendulispora</taxon>
    </lineage>
</organism>
<feature type="region of interest" description="Disordered" evidence="6">
    <location>
        <begin position="1"/>
        <end position="22"/>
    </location>
</feature>
<dbReference type="Gene3D" id="1.10.1740.10">
    <property type="match status" value="1"/>
</dbReference>
<dbReference type="NCBIfam" id="TIGR02937">
    <property type="entry name" value="sigma70-ECF"/>
    <property type="match status" value="1"/>
</dbReference>
<evidence type="ECO:0000313" key="10">
    <source>
        <dbReference type="Proteomes" id="UP001374803"/>
    </source>
</evidence>
<dbReference type="EMBL" id="CP089983">
    <property type="protein sequence ID" value="WXB09352.1"/>
    <property type="molecule type" value="Genomic_DNA"/>
</dbReference>
<reference evidence="9" key="1">
    <citation type="submission" date="2021-12" db="EMBL/GenBank/DDBJ databases">
        <title>Discovery of the Pendulisporaceae a myxobacterial family with distinct sporulation behavior and unique specialized metabolism.</title>
        <authorList>
            <person name="Garcia R."/>
            <person name="Popoff A."/>
            <person name="Bader C.D."/>
            <person name="Loehr J."/>
            <person name="Walesch S."/>
            <person name="Walt C."/>
            <person name="Boldt J."/>
            <person name="Bunk B."/>
            <person name="Haeckl F.J.F.P.J."/>
            <person name="Gunesch A.P."/>
            <person name="Birkelbach J."/>
            <person name="Nuebel U."/>
            <person name="Pietschmann T."/>
            <person name="Bach T."/>
            <person name="Mueller R."/>
        </authorList>
    </citation>
    <scope>NUCLEOTIDE SEQUENCE</scope>
    <source>
        <strain evidence="9">MSr11367</strain>
    </source>
</reference>
<evidence type="ECO:0000313" key="9">
    <source>
        <dbReference type="EMBL" id="WXB09352.1"/>
    </source>
</evidence>
<dbReference type="RefSeq" id="WP_394839025.1">
    <property type="nucleotide sequence ID" value="NZ_CP089929.1"/>
</dbReference>
<evidence type="ECO:0000256" key="1">
    <source>
        <dbReference type="ARBA" id="ARBA00010641"/>
    </source>
</evidence>
<dbReference type="InterPro" id="IPR013249">
    <property type="entry name" value="RNA_pol_sigma70_r4_t2"/>
</dbReference>
<keyword evidence="4" id="KW-0238">DNA-binding</keyword>
<dbReference type="InterPro" id="IPR039425">
    <property type="entry name" value="RNA_pol_sigma-70-like"/>
</dbReference>
<evidence type="ECO:0000256" key="2">
    <source>
        <dbReference type="ARBA" id="ARBA00023015"/>
    </source>
</evidence>
<dbReference type="Pfam" id="PF04542">
    <property type="entry name" value="Sigma70_r2"/>
    <property type="match status" value="1"/>
</dbReference>
<evidence type="ECO:0000259" key="8">
    <source>
        <dbReference type="Pfam" id="PF08281"/>
    </source>
</evidence>
<evidence type="ECO:0000256" key="6">
    <source>
        <dbReference type="SAM" id="MobiDB-lite"/>
    </source>
</evidence>
<keyword evidence="3" id="KW-0731">Sigma factor</keyword>
<dbReference type="PANTHER" id="PTHR43133:SF8">
    <property type="entry name" value="RNA POLYMERASE SIGMA FACTOR HI_1459-RELATED"/>
    <property type="match status" value="1"/>
</dbReference>
<feature type="compositionally biased region" description="Basic and acidic residues" evidence="6">
    <location>
        <begin position="13"/>
        <end position="22"/>
    </location>
</feature>
<evidence type="ECO:0000256" key="5">
    <source>
        <dbReference type="ARBA" id="ARBA00023163"/>
    </source>
</evidence>
<feature type="domain" description="RNA polymerase sigma factor 70 region 4 type 2" evidence="8">
    <location>
        <begin position="138"/>
        <end position="186"/>
    </location>
</feature>
<sequence>MRPSSVRPLRTRNSPEQDAPERSDAELVLLAQARDPRAAAGLWDRYAPAVRALLFRTLGPGWDLDDLVQEVFVGFFRNIASLRDPSAVRAFLFGIGLRVARTALRKKRVRRWFHLSDSGQVPDVASSAHDPSSRAALFRLYALLEELSDRDRLAFVLRHAEGYELTEVSSALGCSLATTKRCIARADEHVTRRALEEPLLQSYVSRQDKGESLP</sequence>
<keyword evidence="10" id="KW-1185">Reference proteome</keyword>
<feature type="domain" description="RNA polymerase sigma-70 region 2" evidence="7">
    <location>
        <begin position="42"/>
        <end position="108"/>
    </location>
</feature>
<protein>
    <submittedName>
        <fullName evidence="9">RNA polymerase sigma factor</fullName>
    </submittedName>
</protein>
<dbReference type="InterPro" id="IPR007627">
    <property type="entry name" value="RNA_pol_sigma70_r2"/>
</dbReference>
<comment type="similarity">
    <text evidence="1">Belongs to the sigma-70 factor family. ECF subfamily.</text>
</comment>
<gene>
    <name evidence="9" type="ORF">LVJ94_19235</name>
</gene>